<dbReference type="GO" id="GO:0004527">
    <property type="term" value="F:exonuclease activity"/>
    <property type="evidence" value="ECO:0007669"/>
    <property type="project" value="UniProtKB-KW"/>
</dbReference>
<evidence type="ECO:0000256" key="2">
    <source>
        <dbReference type="ARBA" id="ARBA00022801"/>
    </source>
</evidence>
<dbReference type="CDD" id="cd06127">
    <property type="entry name" value="DEDDh"/>
    <property type="match status" value="1"/>
</dbReference>
<proteinExistence type="predicted"/>
<evidence type="ECO:0000256" key="3">
    <source>
        <dbReference type="ARBA" id="ARBA00022839"/>
    </source>
</evidence>
<dbReference type="InterPro" id="IPR012337">
    <property type="entry name" value="RNaseH-like_sf"/>
</dbReference>
<keyword evidence="6" id="KW-1185">Reference proteome</keyword>
<accession>A0ABN0XB45</accession>
<dbReference type="Gene3D" id="3.30.420.10">
    <property type="entry name" value="Ribonuclease H-like superfamily/Ribonuclease H"/>
    <property type="match status" value="1"/>
</dbReference>
<protein>
    <submittedName>
        <fullName evidence="5">Exonuclease domain-containing protein</fullName>
    </submittedName>
</protein>
<gene>
    <name evidence="5" type="ORF">GCM10009092_25050</name>
</gene>
<evidence type="ECO:0000313" key="6">
    <source>
        <dbReference type="Proteomes" id="UP001501757"/>
    </source>
</evidence>
<evidence type="ECO:0000259" key="4">
    <source>
        <dbReference type="SMART" id="SM00479"/>
    </source>
</evidence>
<dbReference type="PANTHER" id="PTHR30231:SF4">
    <property type="entry name" value="PROTEIN NEN2"/>
    <property type="match status" value="1"/>
</dbReference>
<dbReference type="PANTHER" id="PTHR30231">
    <property type="entry name" value="DNA POLYMERASE III SUBUNIT EPSILON"/>
    <property type="match status" value="1"/>
</dbReference>
<keyword evidence="3 5" id="KW-0269">Exonuclease</keyword>
<dbReference type="InterPro" id="IPR013520">
    <property type="entry name" value="Ribonucl_H"/>
</dbReference>
<comment type="caution">
    <text evidence="5">The sequence shown here is derived from an EMBL/GenBank/DDBJ whole genome shotgun (WGS) entry which is preliminary data.</text>
</comment>
<keyword evidence="1" id="KW-0540">Nuclease</keyword>
<dbReference type="Proteomes" id="UP001501757">
    <property type="component" value="Unassembled WGS sequence"/>
</dbReference>
<feature type="domain" description="Exonuclease" evidence="4">
    <location>
        <begin position="25"/>
        <end position="201"/>
    </location>
</feature>
<evidence type="ECO:0000313" key="5">
    <source>
        <dbReference type="EMBL" id="GAA0359836.1"/>
    </source>
</evidence>
<sequence length="213" mass="24003">MRAVARRLQDWLKPKPRLADWREYRYLAVDLELSSLDPNRGQILSIGWLPVKPPQICQGQGTELLIKDPGDLGQSPVIHGLTQQQLAKGIGLKQALLQLLEASRQHSDNIWILHHSALDMAFIQKACAACDIEFCVPRIVDTLRLEKRLLTRQGKHPQFEGLTLDKCRSRYGQDSHPAHAALEDALATAELFLCHAYRHFGGRDSSLSYLLSP</sequence>
<dbReference type="EMBL" id="BAAAEI010000014">
    <property type="protein sequence ID" value="GAA0359836.1"/>
    <property type="molecule type" value="Genomic_DNA"/>
</dbReference>
<name>A0ABN0XB45_9ALTE</name>
<dbReference type="InterPro" id="IPR036397">
    <property type="entry name" value="RNaseH_sf"/>
</dbReference>
<reference evidence="5 6" key="1">
    <citation type="journal article" date="2019" name="Int. J. Syst. Evol. Microbiol.">
        <title>The Global Catalogue of Microorganisms (GCM) 10K type strain sequencing project: providing services to taxonomists for standard genome sequencing and annotation.</title>
        <authorList>
            <consortium name="The Broad Institute Genomics Platform"/>
            <consortium name="The Broad Institute Genome Sequencing Center for Infectious Disease"/>
            <person name="Wu L."/>
            <person name="Ma J."/>
        </authorList>
    </citation>
    <scope>NUCLEOTIDE SEQUENCE [LARGE SCALE GENOMIC DNA]</scope>
    <source>
        <strain evidence="5 6">JCM 13378</strain>
    </source>
</reference>
<dbReference type="SMART" id="SM00479">
    <property type="entry name" value="EXOIII"/>
    <property type="match status" value="1"/>
</dbReference>
<dbReference type="Pfam" id="PF00929">
    <property type="entry name" value="RNase_T"/>
    <property type="match status" value="1"/>
</dbReference>
<keyword evidence="2" id="KW-0378">Hydrolase</keyword>
<dbReference type="SUPFAM" id="SSF53098">
    <property type="entry name" value="Ribonuclease H-like"/>
    <property type="match status" value="1"/>
</dbReference>
<organism evidence="5 6">
    <name type="scientific">Bowmanella denitrificans</name>
    <dbReference type="NCBI Taxonomy" id="366582"/>
    <lineage>
        <taxon>Bacteria</taxon>
        <taxon>Pseudomonadati</taxon>
        <taxon>Pseudomonadota</taxon>
        <taxon>Gammaproteobacteria</taxon>
        <taxon>Alteromonadales</taxon>
        <taxon>Alteromonadaceae</taxon>
        <taxon>Bowmanella</taxon>
    </lineage>
</organism>
<evidence type="ECO:0000256" key="1">
    <source>
        <dbReference type="ARBA" id="ARBA00022722"/>
    </source>
</evidence>